<proteinExistence type="predicted"/>
<keyword evidence="2" id="KW-0812">Transmembrane</keyword>
<feature type="region of interest" description="Disordered" evidence="1">
    <location>
        <begin position="1"/>
        <end position="108"/>
    </location>
</feature>
<feature type="transmembrane region" description="Helical" evidence="2">
    <location>
        <begin position="247"/>
        <end position="263"/>
    </location>
</feature>
<keyword evidence="2" id="KW-0472">Membrane</keyword>
<feature type="transmembrane region" description="Helical" evidence="2">
    <location>
        <begin position="198"/>
        <end position="217"/>
    </location>
</feature>
<evidence type="ECO:0000256" key="1">
    <source>
        <dbReference type="SAM" id="MobiDB-lite"/>
    </source>
</evidence>
<feature type="transmembrane region" description="Helical" evidence="2">
    <location>
        <begin position="140"/>
        <end position="161"/>
    </location>
</feature>
<evidence type="ECO:0000313" key="3">
    <source>
        <dbReference type="EMBL" id="RII43766.1"/>
    </source>
</evidence>
<accession>A0A399JMD0</accession>
<protein>
    <recommendedName>
        <fullName evidence="5">DUF4064 domain-containing protein</fullName>
    </recommendedName>
</protein>
<comment type="caution">
    <text evidence="3">The sequence shown here is derived from an EMBL/GenBank/DDBJ whole genome shotgun (WGS) entry which is preliminary data.</text>
</comment>
<name>A0A399JMD0_9MICC</name>
<feature type="compositionally biased region" description="Low complexity" evidence="1">
    <location>
        <begin position="57"/>
        <end position="72"/>
    </location>
</feature>
<evidence type="ECO:0000256" key="2">
    <source>
        <dbReference type="SAM" id="Phobius"/>
    </source>
</evidence>
<gene>
    <name evidence="3" type="ORF">DWB68_00605</name>
</gene>
<dbReference type="AlphaFoldDB" id="A0A399JMD0"/>
<dbReference type="EMBL" id="QQXK01000001">
    <property type="protein sequence ID" value="RII43766.1"/>
    <property type="molecule type" value="Genomic_DNA"/>
</dbReference>
<dbReference type="Proteomes" id="UP000265419">
    <property type="component" value="Unassembled WGS sequence"/>
</dbReference>
<reference evidence="3 4" key="1">
    <citation type="submission" date="2018-07" db="EMBL/GenBank/DDBJ databases">
        <title>Arthrobacter sp. nov., isolated from raw cow's milk with high bacterial count.</title>
        <authorList>
            <person name="Hahne J."/>
            <person name="Isele D."/>
            <person name="Lipski A."/>
        </authorList>
    </citation>
    <scope>NUCLEOTIDE SEQUENCE [LARGE SCALE GENOMIC DNA]</scope>
    <source>
        <strain evidence="3 4">JZ R-35</strain>
    </source>
</reference>
<feature type="compositionally biased region" description="Low complexity" evidence="1">
    <location>
        <begin position="9"/>
        <end position="19"/>
    </location>
</feature>
<evidence type="ECO:0008006" key="5">
    <source>
        <dbReference type="Google" id="ProtNLM"/>
    </source>
</evidence>
<organism evidence="3 4">
    <name type="scientific">Galactobacter valiniphilus</name>
    <dbReference type="NCBI Taxonomy" id="2676122"/>
    <lineage>
        <taxon>Bacteria</taxon>
        <taxon>Bacillati</taxon>
        <taxon>Actinomycetota</taxon>
        <taxon>Actinomycetes</taxon>
        <taxon>Micrococcales</taxon>
        <taxon>Micrococcaceae</taxon>
        <taxon>Galactobacter</taxon>
    </lineage>
</organism>
<dbReference type="RefSeq" id="WP_119423193.1">
    <property type="nucleotide sequence ID" value="NZ_QQXK01000001.1"/>
</dbReference>
<sequence length="283" mass="29272">MSTPPTDPTPGQDPQQPSGEEPPRYGVRLPGYGQNAAPQGSAPVPENNERPGWDASPHAAPGAAGTPGTPGAQPGGYGQVPPAPQYGQPAQGGFTLPPAPADPYAQGIPVQPSGVYGNYQQPGFGAPAGQMPPRPSTARWASLLLAIGAVAYLITAAIQMMTIDAATLREAALAAVPAEMQSQYESIFTEEMINSTKVTAVVLIAIISALAGLVAWLTYRGQNAWRIVGTVCGAVAVLGNITGGPIGLLFAALAVAIIVLWWMRPSSQWFGAISQAKRQGQRF</sequence>
<evidence type="ECO:0000313" key="4">
    <source>
        <dbReference type="Proteomes" id="UP000265419"/>
    </source>
</evidence>
<keyword evidence="4" id="KW-1185">Reference proteome</keyword>
<keyword evidence="2" id="KW-1133">Transmembrane helix</keyword>